<name>A0AAQ3UFN3_PASNO</name>
<keyword evidence="3" id="KW-1185">Reference proteome</keyword>
<protein>
    <submittedName>
        <fullName evidence="2">Uncharacterized protein</fullName>
    </submittedName>
</protein>
<accession>A0AAQ3UFN3</accession>
<proteinExistence type="predicted"/>
<sequence length="262" mass="28676">MAHAHLHTNKHSVQSRPENNQPTALQIFLQMKHNMRPVAWDIWKHRNSYVFKGANRIEVILIEVANECALWCAAGASDLEQLLLQELTQGGLGLAVRMGIWEFPYRHETQDSDAGKISQNRTIYTLIHTKRLLYSWDNSSRRFLFCSKCASASLQSSTCSAVSSGRGGGSAAASKGSNAGAREEDPSSGEGDRREAVAAALTFSRRPLPPPPPAALPPREATAFPVAAPEASQRQRLQRDAVARRIGGVAVGRGVAIWTWIK</sequence>
<dbReference type="Proteomes" id="UP001341281">
    <property type="component" value="Chromosome 08"/>
</dbReference>
<reference evidence="2 3" key="1">
    <citation type="submission" date="2024-02" db="EMBL/GenBank/DDBJ databases">
        <title>High-quality chromosome-scale genome assembly of Pensacola bahiagrass (Paspalum notatum Flugge var. saurae).</title>
        <authorList>
            <person name="Vega J.M."/>
            <person name="Podio M."/>
            <person name="Orjuela J."/>
            <person name="Siena L.A."/>
            <person name="Pessino S.C."/>
            <person name="Combes M.C."/>
            <person name="Mariac C."/>
            <person name="Albertini E."/>
            <person name="Pupilli F."/>
            <person name="Ortiz J.P.A."/>
            <person name="Leblanc O."/>
        </authorList>
    </citation>
    <scope>NUCLEOTIDE SEQUENCE [LARGE SCALE GENOMIC DNA]</scope>
    <source>
        <strain evidence="2">R1</strain>
        <tissue evidence="2">Leaf</tissue>
    </source>
</reference>
<gene>
    <name evidence="2" type="ORF">U9M48_035114</name>
</gene>
<organism evidence="2 3">
    <name type="scientific">Paspalum notatum var. saurae</name>
    <dbReference type="NCBI Taxonomy" id="547442"/>
    <lineage>
        <taxon>Eukaryota</taxon>
        <taxon>Viridiplantae</taxon>
        <taxon>Streptophyta</taxon>
        <taxon>Embryophyta</taxon>
        <taxon>Tracheophyta</taxon>
        <taxon>Spermatophyta</taxon>
        <taxon>Magnoliopsida</taxon>
        <taxon>Liliopsida</taxon>
        <taxon>Poales</taxon>
        <taxon>Poaceae</taxon>
        <taxon>PACMAD clade</taxon>
        <taxon>Panicoideae</taxon>
        <taxon>Andropogonodae</taxon>
        <taxon>Paspaleae</taxon>
        <taxon>Paspalinae</taxon>
        <taxon>Paspalum</taxon>
    </lineage>
</organism>
<feature type="compositionally biased region" description="Low complexity" evidence="1">
    <location>
        <begin position="171"/>
        <end position="180"/>
    </location>
</feature>
<dbReference type="EMBL" id="CP144752">
    <property type="protein sequence ID" value="WVZ88614.1"/>
    <property type="molecule type" value="Genomic_DNA"/>
</dbReference>
<evidence type="ECO:0000313" key="3">
    <source>
        <dbReference type="Proteomes" id="UP001341281"/>
    </source>
</evidence>
<evidence type="ECO:0000256" key="1">
    <source>
        <dbReference type="SAM" id="MobiDB-lite"/>
    </source>
</evidence>
<evidence type="ECO:0000313" key="2">
    <source>
        <dbReference type="EMBL" id="WVZ88614.1"/>
    </source>
</evidence>
<feature type="region of interest" description="Disordered" evidence="1">
    <location>
        <begin position="161"/>
        <end position="194"/>
    </location>
</feature>
<feature type="compositionally biased region" description="Basic and acidic residues" evidence="1">
    <location>
        <begin position="181"/>
        <end position="194"/>
    </location>
</feature>
<dbReference type="AlphaFoldDB" id="A0AAQ3UFN3"/>